<comment type="similarity">
    <text evidence="2">Belongs to the glycosyl hydrolase 2 family.</text>
</comment>
<proteinExistence type="inferred from homology"/>
<dbReference type="SUPFAM" id="SSF49303">
    <property type="entry name" value="beta-Galactosidase/glucuronidase domain"/>
    <property type="match status" value="1"/>
</dbReference>
<dbReference type="PANTHER" id="PTHR43730:SF1">
    <property type="entry name" value="BETA-MANNOSIDASE"/>
    <property type="match status" value="1"/>
</dbReference>
<evidence type="ECO:0000313" key="9">
    <source>
        <dbReference type="Proteomes" id="UP001501570"/>
    </source>
</evidence>
<gene>
    <name evidence="8" type="ORF">GCM10023322_23570</name>
</gene>
<dbReference type="SUPFAM" id="SSF49785">
    <property type="entry name" value="Galactose-binding domain-like"/>
    <property type="match status" value="1"/>
</dbReference>
<accession>A0ABP9RPN0</accession>
<keyword evidence="9" id="KW-1185">Reference proteome</keyword>
<reference evidence="9" key="1">
    <citation type="journal article" date="2019" name="Int. J. Syst. Evol. Microbiol.">
        <title>The Global Catalogue of Microorganisms (GCM) 10K type strain sequencing project: providing services to taxonomists for standard genome sequencing and annotation.</title>
        <authorList>
            <consortium name="The Broad Institute Genomics Platform"/>
            <consortium name="The Broad Institute Genome Sequencing Center for Infectious Disease"/>
            <person name="Wu L."/>
            <person name="Ma J."/>
        </authorList>
    </citation>
    <scope>NUCLEOTIDE SEQUENCE [LARGE SCALE GENOMIC DNA]</scope>
    <source>
        <strain evidence="9">JCM 18304</strain>
    </source>
</reference>
<feature type="domain" description="Glycoside hydrolase family 2 immunoglobulin-like beta-sandwich" evidence="6">
    <location>
        <begin position="200"/>
        <end position="295"/>
    </location>
</feature>
<comment type="caution">
    <text evidence="8">The sequence shown here is derived from an EMBL/GenBank/DDBJ whole genome shotgun (WGS) entry which is preliminary data.</text>
</comment>
<dbReference type="Proteomes" id="UP001501570">
    <property type="component" value="Unassembled WGS sequence"/>
</dbReference>
<evidence type="ECO:0000256" key="5">
    <source>
        <dbReference type="ARBA" id="ARBA00023295"/>
    </source>
</evidence>
<keyword evidence="5" id="KW-0326">Glycosidase</keyword>
<comment type="catalytic activity">
    <reaction evidence="1">
        <text>Hydrolysis of terminal, non-reducing beta-D-mannose residues in beta-D-mannosides.</text>
        <dbReference type="EC" id="3.2.1.25"/>
    </reaction>
</comment>
<dbReference type="InterPro" id="IPR006102">
    <property type="entry name" value="Ig-like_GH2"/>
</dbReference>
<evidence type="ECO:0000313" key="8">
    <source>
        <dbReference type="EMBL" id="GAA5183692.1"/>
    </source>
</evidence>
<dbReference type="EC" id="3.2.1.25" evidence="3"/>
<dbReference type="RefSeq" id="WP_345628815.1">
    <property type="nucleotide sequence ID" value="NZ_BAABJQ010000005.1"/>
</dbReference>
<dbReference type="Gene3D" id="2.60.40.10">
    <property type="entry name" value="Immunoglobulins"/>
    <property type="match status" value="1"/>
</dbReference>
<keyword evidence="4 8" id="KW-0378">Hydrolase</keyword>
<evidence type="ECO:0000259" key="7">
    <source>
        <dbReference type="Pfam" id="PF22666"/>
    </source>
</evidence>
<dbReference type="InterPro" id="IPR013783">
    <property type="entry name" value="Ig-like_fold"/>
</dbReference>
<dbReference type="InterPro" id="IPR017853">
    <property type="entry name" value="GH"/>
</dbReference>
<evidence type="ECO:0000256" key="2">
    <source>
        <dbReference type="ARBA" id="ARBA00007401"/>
    </source>
</evidence>
<dbReference type="Gene3D" id="2.60.120.260">
    <property type="entry name" value="Galactose-binding domain-like"/>
    <property type="match status" value="1"/>
</dbReference>
<dbReference type="PANTHER" id="PTHR43730">
    <property type="entry name" value="BETA-MANNOSIDASE"/>
    <property type="match status" value="1"/>
</dbReference>
<dbReference type="InterPro" id="IPR050887">
    <property type="entry name" value="Beta-mannosidase_GH2"/>
</dbReference>
<evidence type="ECO:0000256" key="3">
    <source>
        <dbReference type="ARBA" id="ARBA00012754"/>
    </source>
</evidence>
<evidence type="ECO:0000256" key="1">
    <source>
        <dbReference type="ARBA" id="ARBA00000829"/>
    </source>
</evidence>
<dbReference type="SUPFAM" id="SSF51445">
    <property type="entry name" value="(Trans)glycosidases"/>
    <property type="match status" value="1"/>
</dbReference>
<dbReference type="InterPro" id="IPR008979">
    <property type="entry name" value="Galactose-bd-like_sf"/>
</dbReference>
<evidence type="ECO:0000256" key="4">
    <source>
        <dbReference type="ARBA" id="ARBA00022801"/>
    </source>
</evidence>
<protein>
    <recommendedName>
        <fullName evidence="3">beta-mannosidase</fullName>
        <ecNumber evidence="3">3.2.1.25</ecNumber>
    </recommendedName>
</protein>
<dbReference type="Pfam" id="PF22666">
    <property type="entry name" value="Glyco_hydro_2_N2"/>
    <property type="match status" value="1"/>
</dbReference>
<dbReference type="GO" id="GO:0016787">
    <property type="term" value="F:hydrolase activity"/>
    <property type="evidence" value="ECO:0007669"/>
    <property type="project" value="UniProtKB-KW"/>
</dbReference>
<dbReference type="Gene3D" id="3.20.20.80">
    <property type="entry name" value="Glycosidases"/>
    <property type="match status" value="1"/>
</dbReference>
<dbReference type="EMBL" id="BAABJQ010000005">
    <property type="protein sequence ID" value="GAA5183692.1"/>
    <property type="molecule type" value="Genomic_DNA"/>
</dbReference>
<dbReference type="InterPro" id="IPR036156">
    <property type="entry name" value="Beta-gal/glucu_dom_sf"/>
</dbReference>
<evidence type="ECO:0000259" key="6">
    <source>
        <dbReference type="Pfam" id="PF00703"/>
    </source>
</evidence>
<sequence>MSSYHPLHDGWTLTAAESTPIGAASPVPATVPGCVHTDLMDAGLIPDPFLDDNEQAVAWIGRTDWRYQTTFDWAGTADGQVDLVCAGLDTVATITLNGRVLGETANMHRHYRFPVGDALRPGANTLEVRFDSAYRYAERERDRLGDRPNAYPEPFNFIRKMASNFGWDWGLTLVTAGIWRPIGLQAWDGARLDEVRPLVTVEDGRGRVRLHTRLERRDAEPVRLTARVSGHGARVDAQTVVAAGQRDAEVELVVPDVRLWWPQGLGAPDRYDVELTLSTMDGERLDSWERRIGFRSVRLDTGPDAHGSAYTIVVNDVPVFARGVNWIPDDALITRVDRGRYERRLRQALDANVNYVRVWGGGIYESDDFYDVADELGLMVGQDFPFACAAYPEEEPFASEVAEEAAQQIVRLAHHPSLVSWTGNNENIWGHEDWDWKEALGDLSWGAGFYFEVLPELVGRLDPTRPYWPGSPYSGSDELHPNDVTHGSMHVWDVWNTDDYTRYRDYVPRFVAEFGYQAPPAYATLRRAVAQSPFEVDSPALAGRQKAVGGAGKLARGLAAHLPEPHDFDDWHYLTQVNQARALSLGVEHFRSHRPVCMGAVFWQLNDDWPVISWSTVDGDERRKPVWYAMRHSFAPRLLTIQPREAGPALVAVNDGADEWTVAVEVVRYTLDGQPRAKFGVELSLPAGSSTTVALPAELTSHGGPDELLRARAEDGQSAWWFFAEDRDIAYPEPRFTASVEEAGDTVLVTVSAQTILRDLTLFPDRLDPAASVDEALVTLLPGESATFTVRGSRSLPADQLRDRPVLRCVNDVR</sequence>
<dbReference type="InterPro" id="IPR054593">
    <property type="entry name" value="Beta-mannosidase-like_N2"/>
</dbReference>
<organism evidence="8 9">
    <name type="scientific">Rugosimonospora acidiphila</name>
    <dbReference type="NCBI Taxonomy" id="556531"/>
    <lineage>
        <taxon>Bacteria</taxon>
        <taxon>Bacillati</taxon>
        <taxon>Actinomycetota</taxon>
        <taxon>Actinomycetes</taxon>
        <taxon>Micromonosporales</taxon>
        <taxon>Micromonosporaceae</taxon>
        <taxon>Rugosimonospora</taxon>
    </lineage>
</organism>
<dbReference type="Pfam" id="PF00703">
    <property type="entry name" value="Glyco_hydro_2"/>
    <property type="match status" value="1"/>
</dbReference>
<feature type="domain" description="Beta-mannosidase-like galactose-binding" evidence="7">
    <location>
        <begin position="11"/>
        <end position="180"/>
    </location>
</feature>
<name>A0ABP9RPN0_9ACTN</name>